<keyword evidence="2" id="KW-0472">Membrane</keyword>
<evidence type="ECO:0000313" key="3">
    <source>
        <dbReference type="EMBL" id="CAK0799815.1"/>
    </source>
</evidence>
<evidence type="ECO:0000256" key="2">
    <source>
        <dbReference type="SAM" id="Phobius"/>
    </source>
</evidence>
<accession>A0ABN9Q8Y7</accession>
<reference evidence="3" key="1">
    <citation type="submission" date="2023-10" db="EMBL/GenBank/DDBJ databases">
        <authorList>
            <person name="Chen Y."/>
            <person name="Shah S."/>
            <person name="Dougan E. K."/>
            <person name="Thang M."/>
            <person name="Chan C."/>
        </authorList>
    </citation>
    <scope>NUCLEOTIDE SEQUENCE [LARGE SCALE GENOMIC DNA]</scope>
</reference>
<evidence type="ECO:0000256" key="1">
    <source>
        <dbReference type="SAM" id="MobiDB-lite"/>
    </source>
</evidence>
<evidence type="ECO:0000313" key="4">
    <source>
        <dbReference type="Proteomes" id="UP001189429"/>
    </source>
</evidence>
<keyword evidence="2" id="KW-0812">Transmembrane</keyword>
<sequence>MGLTDASGGTIRSHLTKVFFDMVKDKDSGAQFHGPRCDAKEYDAEFDQQTQHPGLRLRASTRAVRRWVDEFVVGHNFCPWAGPALAVGGVRVVASDARSAEGVLVDLRAEAEALPPGGSAPCEGQAVTTLLACPHVAEWGSPSAFQAFYDTVLASGYVFASLELYIPAPGGDAGARPQLAAGDRLQLGEGPSGVPVLATVLDPSAGFGEGGQRLARVQVDGRGETFISAGGRDTPATCLVRATLGAFCGSSACRRSRRAAARAVRRVFSPARRGPCSTCCGWTTWTARRTATCRGGTASAPRSWAPRPCRRCREAEGLCSPRRCMWEWLLRRGPEYLAQGLVNYAARCPAIPACPASGCPPCPGLVCGDCAVPACPACPACLGTSAPPAAAEADCRPAEAEAACRESGLGLLAYLIFLLGVVVGALVVSSGWGCLRVLRRIGRAAVKKTESEDELELRLVNDFNGRARGAVEPGYRDVPAGVPRDRVYRFRREPSAARDAEFQQAAEAEAGSEGRLLADAQGVAPPPAGFVWLLPIDAVGQVVGADAGALVAAAAPAAPAAVPGAVPVGALVAGAAAAAAAPVAAPAPRLQGPLQGVAPVGALPGVATLWRAAESGGGFRFGDPVAGHVRTARALGTKDLHVLADGAALFVEEVSPASETSFFDKGVSGDARIMAMRRNSQGRRERTWAAMVADVAREEGLGLGGHRERFRSARKLESSSWGVSEHYCVAQALELGLLTDQVDGSNPMMVESLFRRPQTIEFAHSERAREQEAKGCGGKLSPEEQMAFNPRKAREEREAARKDDKSKKGNDNG</sequence>
<proteinExistence type="predicted"/>
<name>A0ABN9Q8Y7_9DINO</name>
<feature type="transmembrane region" description="Helical" evidence="2">
    <location>
        <begin position="411"/>
        <end position="438"/>
    </location>
</feature>
<feature type="compositionally biased region" description="Basic and acidic residues" evidence="1">
    <location>
        <begin position="792"/>
        <end position="813"/>
    </location>
</feature>
<gene>
    <name evidence="3" type="ORF">PCOR1329_LOCUS8155</name>
</gene>
<dbReference type="EMBL" id="CAUYUJ010002225">
    <property type="protein sequence ID" value="CAK0799815.1"/>
    <property type="molecule type" value="Genomic_DNA"/>
</dbReference>
<comment type="caution">
    <text evidence="3">The sequence shown here is derived from an EMBL/GenBank/DDBJ whole genome shotgun (WGS) entry which is preliminary data.</text>
</comment>
<dbReference type="InterPro" id="IPR009858">
    <property type="entry name" value="DUF1415"/>
</dbReference>
<keyword evidence="2" id="KW-1133">Transmembrane helix</keyword>
<feature type="region of interest" description="Disordered" evidence="1">
    <location>
        <begin position="766"/>
        <end position="813"/>
    </location>
</feature>
<dbReference type="Pfam" id="PF07209">
    <property type="entry name" value="DUF1415"/>
    <property type="match status" value="1"/>
</dbReference>
<protein>
    <submittedName>
        <fullName evidence="3">Uncharacterized protein</fullName>
    </submittedName>
</protein>
<keyword evidence="4" id="KW-1185">Reference proteome</keyword>
<dbReference type="Proteomes" id="UP001189429">
    <property type="component" value="Unassembled WGS sequence"/>
</dbReference>
<organism evidence="3 4">
    <name type="scientific">Prorocentrum cordatum</name>
    <dbReference type="NCBI Taxonomy" id="2364126"/>
    <lineage>
        <taxon>Eukaryota</taxon>
        <taxon>Sar</taxon>
        <taxon>Alveolata</taxon>
        <taxon>Dinophyceae</taxon>
        <taxon>Prorocentrales</taxon>
        <taxon>Prorocentraceae</taxon>
        <taxon>Prorocentrum</taxon>
    </lineage>
</organism>